<proteinExistence type="predicted"/>
<feature type="transmembrane region" description="Helical" evidence="1">
    <location>
        <begin position="38"/>
        <end position="64"/>
    </location>
</feature>
<dbReference type="Proteomes" id="UP001302696">
    <property type="component" value="Chromosome"/>
</dbReference>
<reference evidence="3" key="1">
    <citation type="submission" date="2024-06" db="EMBL/GenBank/DDBJ databases">
        <authorList>
            <person name="Chang H.C."/>
            <person name="Mun S.Y."/>
        </authorList>
    </citation>
    <scope>NUCLEOTIDE SEQUENCE [LARGE SCALE GENOMIC DNA]</scope>
    <source>
        <strain evidence="3">KT1</strain>
    </source>
</reference>
<evidence type="ECO:0000313" key="2">
    <source>
        <dbReference type="EMBL" id="WPC21840.1"/>
    </source>
</evidence>
<organism evidence="2 3">
    <name type="scientific">Pediococcus inopinatus</name>
    <dbReference type="NCBI Taxonomy" id="114090"/>
    <lineage>
        <taxon>Bacteria</taxon>
        <taxon>Bacillati</taxon>
        <taxon>Bacillota</taxon>
        <taxon>Bacilli</taxon>
        <taxon>Lactobacillales</taxon>
        <taxon>Lactobacillaceae</taxon>
        <taxon>Pediococcus</taxon>
    </lineage>
</organism>
<feature type="transmembrane region" description="Helical" evidence="1">
    <location>
        <begin position="6"/>
        <end position="26"/>
    </location>
</feature>
<evidence type="ECO:0000256" key="1">
    <source>
        <dbReference type="SAM" id="Phobius"/>
    </source>
</evidence>
<keyword evidence="1" id="KW-0812">Transmembrane</keyword>
<keyword evidence="1" id="KW-0472">Membrane</keyword>
<keyword evidence="1" id="KW-1133">Transmembrane helix</keyword>
<gene>
    <name evidence="2" type="ORF">N6G96_01065</name>
</gene>
<accession>A0ABZ0Q6R2</accession>
<dbReference type="EMBL" id="CP104778">
    <property type="protein sequence ID" value="WPC21840.1"/>
    <property type="molecule type" value="Genomic_DNA"/>
</dbReference>
<protein>
    <submittedName>
        <fullName evidence="2">Immunity protein</fullName>
    </submittedName>
</protein>
<evidence type="ECO:0000313" key="3">
    <source>
        <dbReference type="Proteomes" id="UP001302696"/>
    </source>
</evidence>
<keyword evidence="3" id="KW-1185">Reference proteome</keyword>
<dbReference type="RefSeq" id="WP_057775447.1">
    <property type="nucleotide sequence ID" value="NZ_BBIM01000044.1"/>
</dbReference>
<name>A0ABZ0Q6R2_9LACO</name>
<sequence>MSGERLIGVVVLLVAAWQFYSFFRGFNTLRTKSNKGTTAFTIFGTWYGLLFAVILLGFGITFVLNGF</sequence>